<organism evidence="1">
    <name type="scientific">marine metagenome</name>
    <dbReference type="NCBI Taxonomy" id="408172"/>
    <lineage>
        <taxon>unclassified sequences</taxon>
        <taxon>metagenomes</taxon>
        <taxon>ecological metagenomes</taxon>
    </lineage>
</organism>
<accession>A0A382NWE9</accession>
<dbReference type="EMBL" id="UINC01103249">
    <property type="protein sequence ID" value="SVC65484.1"/>
    <property type="molecule type" value="Genomic_DNA"/>
</dbReference>
<evidence type="ECO:0000313" key="1">
    <source>
        <dbReference type="EMBL" id="SVC65484.1"/>
    </source>
</evidence>
<reference evidence="1" key="1">
    <citation type="submission" date="2018-05" db="EMBL/GenBank/DDBJ databases">
        <authorList>
            <person name="Lanie J.A."/>
            <person name="Ng W.-L."/>
            <person name="Kazmierczak K.M."/>
            <person name="Andrzejewski T.M."/>
            <person name="Davidsen T.M."/>
            <person name="Wayne K.J."/>
            <person name="Tettelin H."/>
            <person name="Glass J.I."/>
            <person name="Rusch D."/>
            <person name="Podicherti R."/>
            <person name="Tsui H.-C.T."/>
            <person name="Winkler M.E."/>
        </authorList>
    </citation>
    <scope>NUCLEOTIDE SEQUENCE</scope>
</reference>
<name>A0A382NWE9_9ZZZZ</name>
<proteinExistence type="predicted"/>
<dbReference type="AlphaFoldDB" id="A0A382NWE9"/>
<protein>
    <submittedName>
        <fullName evidence="1">Uncharacterized protein</fullName>
    </submittedName>
</protein>
<sequence length="92" mass="10478">MPSHHLEILCGNCRAFIIRYRKEGSGQLVRIYLDRITKPSSIAKLKSTSVKSDLTPLICPDCQNCMGLPMRHEGGRLAYRMIKGSFRRKEAK</sequence>
<gene>
    <name evidence="1" type="ORF">METZ01_LOCUS318338</name>
</gene>